<dbReference type="RefSeq" id="WP_109939362.1">
    <property type="nucleotide sequence ID" value="NZ_CP176366.1"/>
</dbReference>
<dbReference type="GeneID" id="97608517"/>
<dbReference type="EMBL" id="QGMZ01000005">
    <property type="protein sequence ID" value="PWR76012.1"/>
    <property type="molecule type" value="Genomic_DNA"/>
</dbReference>
<organism evidence="2 3">
    <name type="scientific">Methanospirillum stamsii</name>
    <dbReference type="NCBI Taxonomy" id="1277351"/>
    <lineage>
        <taxon>Archaea</taxon>
        <taxon>Methanobacteriati</taxon>
        <taxon>Methanobacteriota</taxon>
        <taxon>Stenosarchaea group</taxon>
        <taxon>Methanomicrobia</taxon>
        <taxon>Methanomicrobiales</taxon>
        <taxon>Methanospirillaceae</taxon>
        <taxon>Methanospirillum</taxon>
    </lineage>
</organism>
<feature type="domain" description="YgjP-like metallopeptidase" evidence="1">
    <location>
        <begin position="270"/>
        <end position="477"/>
    </location>
</feature>
<dbReference type="InterPro" id="IPR053136">
    <property type="entry name" value="UTP_pyrophosphatase-like"/>
</dbReference>
<proteinExistence type="predicted"/>
<dbReference type="CDD" id="cd07344">
    <property type="entry name" value="M48_yhfN_like"/>
    <property type="match status" value="1"/>
</dbReference>
<keyword evidence="3" id="KW-1185">Reference proteome</keyword>
<reference evidence="2 3" key="1">
    <citation type="submission" date="2018-05" db="EMBL/GenBank/DDBJ databases">
        <title>Draft genome of Methanospirillum stamsii Pt1.</title>
        <authorList>
            <person name="Dueholm M.S."/>
            <person name="Nielsen P.H."/>
            <person name="Bakmann L.F."/>
            <person name="Otzen D.E."/>
        </authorList>
    </citation>
    <scope>NUCLEOTIDE SEQUENCE [LARGE SCALE GENOMIC DNA]</scope>
    <source>
        <strain evidence="2 3">Pt1</strain>
    </source>
</reference>
<dbReference type="Gene3D" id="3.30.2010.10">
    <property type="entry name" value="Metalloproteases ('zincins'), catalytic domain"/>
    <property type="match status" value="1"/>
</dbReference>
<dbReference type="InterPro" id="IPR002725">
    <property type="entry name" value="YgjP-like_metallopeptidase"/>
</dbReference>
<gene>
    <name evidence="2" type="ORF">DLD82_01590</name>
</gene>
<dbReference type="PANTHER" id="PTHR30399:SF1">
    <property type="entry name" value="UTP PYROPHOSPHATASE"/>
    <property type="match status" value="1"/>
</dbReference>
<dbReference type="OrthoDB" id="308128at2157"/>
<dbReference type="Proteomes" id="UP000245934">
    <property type="component" value="Unassembled WGS sequence"/>
</dbReference>
<evidence type="ECO:0000313" key="2">
    <source>
        <dbReference type="EMBL" id="PWR76012.1"/>
    </source>
</evidence>
<accession>A0A2V2N7L2</accession>
<comment type="caution">
    <text evidence="2">The sequence shown here is derived from an EMBL/GenBank/DDBJ whole genome shotgun (WGS) entry which is preliminary data.</text>
</comment>
<sequence length="484" mass="56440">MINFSLRPDIRTMHSSIISNGINYEYHAYFSKKQTEIIIRRVHEGIITVDVPIGMQKQEIENSIIRYLENIQKVQDGSARNEPEVDRGGTIHIRGFDIPYTVTINRRRKSPFICSCENGAFRIELPEPVSEDNIKRILESEKDWIYREYHRSRPESPPEVEHHTVWIEGTDVPYIIRRNSRLKRITLRIHRNGTIEVAAPFDAETERIKQFVQSRTSWIAPKISLNPQAHQESGCPHETKPGFEAGSSSGTVEIQGHVIPYQIIRNKRARRVIIKIDREKNVRVVCPLHVRIPDIATFMNQKADWVYENTIGSSRPLPPRREYRDGEIWPFLGDTIITRISTGEKPSFHKKEKELYLTIPSDFTDYHKTEVIKEMMSAFYAESLHQFSLPLFQSYAQLLGIKVPLIKMRDQKTKWGACTAQSITLNLRLCMAPTGIIEYVIVHELSHRIHPNHSQYFWNTVEQIMPDYRDRKDALKKEGYSWVI</sequence>
<dbReference type="Pfam" id="PF01863">
    <property type="entry name" value="YgjP-like"/>
    <property type="match status" value="2"/>
</dbReference>
<feature type="domain" description="YgjP-like metallopeptidase" evidence="1">
    <location>
        <begin position="183"/>
        <end position="228"/>
    </location>
</feature>
<evidence type="ECO:0000259" key="1">
    <source>
        <dbReference type="Pfam" id="PF01863"/>
    </source>
</evidence>
<name>A0A2V2N7L2_9EURY</name>
<dbReference type="PANTHER" id="PTHR30399">
    <property type="entry name" value="UNCHARACTERIZED PROTEIN YGJP"/>
    <property type="match status" value="1"/>
</dbReference>
<evidence type="ECO:0000313" key="3">
    <source>
        <dbReference type="Proteomes" id="UP000245934"/>
    </source>
</evidence>
<dbReference type="AlphaFoldDB" id="A0A2V2N7L2"/>
<protein>
    <recommendedName>
        <fullName evidence="1">YgjP-like metallopeptidase domain-containing protein</fullName>
    </recommendedName>
</protein>